<evidence type="ECO:0000313" key="2">
    <source>
        <dbReference type="Proteomes" id="UP000283530"/>
    </source>
</evidence>
<reference evidence="1 2" key="1">
    <citation type="journal article" date="2019" name="Nat. Plants">
        <title>Stout camphor tree genome fills gaps in understanding of flowering plant genome evolution.</title>
        <authorList>
            <person name="Chaw S.M."/>
            <person name="Liu Y.C."/>
            <person name="Wu Y.W."/>
            <person name="Wang H.Y."/>
            <person name="Lin C.I."/>
            <person name="Wu C.S."/>
            <person name="Ke H.M."/>
            <person name="Chang L.Y."/>
            <person name="Hsu C.Y."/>
            <person name="Yang H.T."/>
            <person name="Sudianto E."/>
            <person name="Hsu M.H."/>
            <person name="Wu K.P."/>
            <person name="Wang L.N."/>
            <person name="Leebens-Mack J.H."/>
            <person name="Tsai I.J."/>
        </authorList>
    </citation>
    <scope>NUCLEOTIDE SEQUENCE [LARGE SCALE GENOMIC DNA]</scope>
    <source>
        <strain evidence="2">cv. Chaw 1501</strain>
        <tissue evidence="1">Young leaves</tissue>
    </source>
</reference>
<evidence type="ECO:0000313" key="1">
    <source>
        <dbReference type="EMBL" id="RWR84353.1"/>
    </source>
</evidence>
<gene>
    <name evidence="1" type="ORF">CKAN_01315900</name>
</gene>
<comment type="caution">
    <text evidence="1">The sequence shown here is derived from an EMBL/GenBank/DDBJ whole genome shotgun (WGS) entry which is preliminary data.</text>
</comment>
<dbReference type="AlphaFoldDB" id="A0A3S3QFG7"/>
<protein>
    <submittedName>
        <fullName evidence="1">Uncharacterized protein</fullName>
    </submittedName>
</protein>
<organism evidence="1 2">
    <name type="scientific">Cinnamomum micranthum f. kanehirae</name>
    <dbReference type="NCBI Taxonomy" id="337451"/>
    <lineage>
        <taxon>Eukaryota</taxon>
        <taxon>Viridiplantae</taxon>
        <taxon>Streptophyta</taxon>
        <taxon>Embryophyta</taxon>
        <taxon>Tracheophyta</taxon>
        <taxon>Spermatophyta</taxon>
        <taxon>Magnoliopsida</taxon>
        <taxon>Magnoliidae</taxon>
        <taxon>Laurales</taxon>
        <taxon>Lauraceae</taxon>
        <taxon>Cinnamomum</taxon>
    </lineage>
</organism>
<dbReference type="EMBL" id="QPKB01000005">
    <property type="protein sequence ID" value="RWR84353.1"/>
    <property type="molecule type" value="Genomic_DNA"/>
</dbReference>
<accession>A0A3S3QFG7</accession>
<dbReference type="Proteomes" id="UP000283530">
    <property type="component" value="Unassembled WGS sequence"/>
</dbReference>
<keyword evidence="2" id="KW-1185">Reference proteome</keyword>
<proteinExistence type="predicted"/>
<sequence>MEKEREAEHKWNWSCTLKKTEQILTLFPNMDLQESLFIPLCYLNIECDGSSPQKPSLRNV</sequence>
<name>A0A3S3QFG7_9MAGN</name>